<dbReference type="PANTHER" id="PTHR22945">
    <property type="entry name" value="SERPENTINE RECEPTOR, CLASS D DELTA"/>
    <property type="match status" value="1"/>
</dbReference>
<protein>
    <recommendedName>
        <fullName evidence="7">G-protein coupled receptors family 1 profile domain-containing protein</fullName>
    </recommendedName>
</protein>
<dbReference type="EMBL" id="JARK01000027">
    <property type="protein sequence ID" value="EYC45454.1"/>
    <property type="molecule type" value="Genomic_DNA"/>
</dbReference>
<proteinExistence type="inferred from homology"/>
<keyword evidence="9" id="KW-1185">Reference proteome</keyword>
<dbReference type="InterPro" id="IPR017452">
    <property type="entry name" value="GPCR_Rhodpsn_7TM"/>
</dbReference>
<organism evidence="8 9">
    <name type="scientific">Ancylostoma ceylanicum</name>
    <dbReference type="NCBI Taxonomy" id="53326"/>
    <lineage>
        <taxon>Eukaryota</taxon>
        <taxon>Metazoa</taxon>
        <taxon>Ecdysozoa</taxon>
        <taxon>Nematoda</taxon>
        <taxon>Chromadorea</taxon>
        <taxon>Rhabditida</taxon>
        <taxon>Rhabditina</taxon>
        <taxon>Rhabditomorpha</taxon>
        <taxon>Strongyloidea</taxon>
        <taxon>Ancylostomatidae</taxon>
        <taxon>Ancylostomatinae</taxon>
        <taxon>Ancylostoma</taxon>
    </lineage>
</organism>
<gene>
    <name evidence="8" type="primary">Acey_s0427.g1270</name>
    <name evidence="8" type="ORF">Y032_0427g1270</name>
</gene>
<dbReference type="PROSITE" id="PS50262">
    <property type="entry name" value="G_PROTEIN_RECEP_F1_2"/>
    <property type="match status" value="1"/>
</dbReference>
<dbReference type="OrthoDB" id="5866685at2759"/>
<feature type="domain" description="G-protein coupled receptors family 1 profile" evidence="7">
    <location>
        <begin position="24"/>
        <end position="307"/>
    </location>
</feature>
<evidence type="ECO:0000256" key="1">
    <source>
        <dbReference type="ARBA" id="ARBA00004141"/>
    </source>
</evidence>
<feature type="transmembrane region" description="Helical" evidence="6">
    <location>
        <begin position="290"/>
        <end position="312"/>
    </location>
</feature>
<evidence type="ECO:0000256" key="4">
    <source>
        <dbReference type="ARBA" id="ARBA00022989"/>
    </source>
</evidence>
<feature type="transmembrane region" description="Helical" evidence="6">
    <location>
        <begin position="114"/>
        <end position="134"/>
    </location>
</feature>
<dbReference type="Gene3D" id="1.20.1070.10">
    <property type="entry name" value="Rhodopsin 7-helix transmembrane proteins"/>
    <property type="match status" value="1"/>
</dbReference>
<dbReference type="SUPFAM" id="SSF81321">
    <property type="entry name" value="Family A G protein-coupled receptor-like"/>
    <property type="match status" value="1"/>
</dbReference>
<feature type="transmembrane region" description="Helical" evidence="6">
    <location>
        <begin position="146"/>
        <end position="165"/>
    </location>
</feature>
<evidence type="ECO:0000256" key="2">
    <source>
        <dbReference type="ARBA" id="ARBA00009166"/>
    </source>
</evidence>
<keyword evidence="4 6" id="KW-1133">Transmembrane helix</keyword>
<evidence type="ECO:0000313" key="9">
    <source>
        <dbReference type="Proteomes" id="UP000024635"/>
    </source>
</evidence>
<dbReference type="GO" id="GO:0016020">
    <property type="term" value="C:membrane"/>
    <property type="evidence" value="ECO:0007669"/>
    <property type="project" value="UniProtKB-SubCell"/>
</dbReference>
<name>A0A016X058_9BILA</name>
<feature type="transmembrane region" description="Helical" evidence="6">
    <location>
        <begin position="46"/>
        <end position="69"/>
    </location>
</feature>
<dbReference type="InterPro" id="IPR019421">
    <property type="entry name" value="7TM_GPCR_serpentine_rcpt_Srd"/>
</dbReference>
<keyword evidence="3 6" id="KW-0812">Transmembrane</keyword>
<feature type="transmembrane region" description="Helical" evidence="6">
    <location>
        <begin position="257"/>
        <end position="278"/>
    </location>
</feature>
<dbReference type="Pfam" id="PF10317">
    <property type="entry name" value="7TM_GPCR_Srd"/>
    <property type="match status" value="2"/>
</dbReference>
<evidence type="ECO:0000256" key="5">
    <source>
        <dbReference type="ARBA" id="ARBA00023136"/>
    </source>
</evidence>
<accession>A0A016X058</accession>
<dbReference type="AlphaFoldDB" id="A0A016X058"/>
<keyword evidence="5 6" id="KW-0472">Membrane</keyword>
<reference evidence="9" key="1">
    <citation type="journal article" date="2015" name="Nat. Genet.">
        <title>The genome and transcriptome of the zoonotic hookworm Ancylostoma ceylanicum identify infection-specific gene families.</title>
        <authorList>
            <person name="Schwarz E.M."/>
            <person name="Hu Y."/>
            <person name="Antoshechkin I."/>
            <person name="Miller M.M."/>
            <person name="Sternberg P.W."/>
            <person name="Aroian R.V."/>
        </authorList>
    </citation>
    <scope>NUCLEOTIDE SEQUENCE</scope>
    <source>
        <strain evidence="9">HY135</strain>
    </source>
</reference>
<comment type="similarity">
    <text evidence="2">Belongs to the nematode receptor-like protein srd family.</text>
</comment>
<evidence type="ECO:0000256" key="6">
    <source>
        <dbReference type="SAM" id="Phobius"/>
    </source>
</evidence>
<dbReference type="PANTHER" id="PTHR22945:SF16">
    <property type="entry name" value="SERPENTINE RECEPTOR CLASS DELTA-32"/>
    <property type="match status" value="1"/>
</dbReference>
<feature type="transmembrane region" description="Helical" evidence="6">
    <location>
        <begin position="206"/>
        <end position="227"/>
    </location>
</feature>
<dbReference type="InterPro" id="IPR050920">
    <property type="entry name" value="Nematode_rcpt-like_delta"/>
</dbReference>
<evidence type="ECO:0000259" key="7">
    <source>
        <dbReference type="PROSITE" id="PS50262"/>
    </source>
</evidence>
<dbReference type="Proteomes" id="UP000024635">
    <property type="component" value="Unassembled WGS sequence"/>
</dbReference>
<comment type="subcellular location">
    <subcellularLocation>
        <location evidence="1">Membrane</location>
        <topology evidence="1">Multi-pass membrane protein</topology>
    </subcellularLocation>
</comment>
<evidence type="ECO:0000313" key="8">
    <source>
        <dbReference type="EMBL" id="EYC45454.1"/>
    </source>
</evidence>
<comment type="caution">
    <text evidence="8">The sequence shown here is derived from an EMBL/GenBank/DDBJ whole genome shotgun (WGS) entry which is preliminary data.</text>
</comment>
<sequence length="343" mass="38730">MYFSTCDSIYFATIVVFATWGVLANSFLLFMIIWRSPRHLSPYRIFLGDTALTQLLLTVVSVVIAPRILAEGFNIVNIYLGPSQLLGPWYSFMLYATMCEFDESFFIWATKETVLLLVHLALNSSASLMVSMIYRYISLRQSNIKTITAVLMCLAAYVIPFSLILPHMGLTYSTNVTEADQITHHMVPNIEKYSTVVSANILQLPILWSMFCCIVLLVPIYATMYVCRWKILTLLVKATFVHSQQTKLSIERFVKALTVQSLVPILSIFPAAVAYSLIQSGVLRPQLFSYFIVPCIGVGPAVDPLITIYYVAPYRHFVNATLLSQLFITPDAQHAQSRMKNKT</sequence>
<feature type="transmembrane region" description="Helical" evidence="6">
    <location>
        <begin position="12"/>
        <end position="34"/>
    </location>
</feature>
<evidence type="ECO:0000256" key="3">
    <source>
        <dbReference type="ARBA" id="ARBA00022692"/>
    </source>
</evidence>